<reference evidence="1 2" key="1">
    <citation type="journal article" date="2018" name="Nat. Ecol. Evol.">
        <title>Pezizomycetes genomes reveal the molecular basis of ectomycorrhizal truffle lifestyle.</title>
        <authorList>
            <person name="Murat C."/>
            <person name="Payen T."/>
            <person name="Noel B."/>
            <person name="Kuo A."/>
            <person name="Morin E."/>
            <person name="Chen J."/>
            <person name="Kohler A."/>
            <person name="Krizsan K."/>
            <person name="Balestrini R."/>
            <person name="Da Silva C."/>
            <person name="Montanini B."/>
            <person name="Hainaut M."/>
            <person name="Levati E."/>
            <person name="Barry K.W."/>
            <person name="Belfiori B."/>
            <person name="Cichocki N."/>
            <person name="Clum A."/>
            <person name="Dockter R.B."/>
            <person name="Fauchery L."/>
            <person name="Guy J."/>
            <person name="Iotti M."/>
            <person name="Le Tacon F."/>
            <person name="Lindquist E.A."/>
            <person name="Lipzen A."/>
            <person name="Malagnac F."/>
            <person name="Mello A."/>
            <person name="Molinier V."/>
            <person name="Miyauchi S."/>
            <person name="Poulain J."/>
            <person name="Riccioni C."/>
            <person name="Rubini A."/>
            <person name="Sitrit Y."/>
            <person name="Splivallo R."/>
            <person name="Traeger S."/>
            <person name="Wang M."/>
            <person name="Zifcakova L."/>
            <person name="Wipf D."/>
            <person name="Zambonelli A."/>
            <person name="Paolocci F."/>
            <person name="Nowrousian M."/>
            <person name="Ottonello S."/>
            <person name="Baldrian P."/>
            <person name="Spatafora J.W."/>
            <person name="Henrissat B."/>
            <person name="Nagy L.G."/>
            <person name="Aury J.M."/>
            <person name="Wincker P."/>
            <person name="Grigoriev I.V."/>
            <person name="Bonfante P."/>
            <person name="Martin F.M."/>
        </authorList>
    </citation>
    <scope>NUCLEOTIDE SEQUENCE [LARGE SCALE GENOMIC DNA]</scope>
    <source>
        <strain evidence="1 2">120613-1</strain>
    </source>
</reference>
<sequence>MTLTNMLPSSPSIFAQVPNTPLPLQHNTMGSAPIPRTSHLEQESVVLMRQILSRISMIEANQEQIKKANDIAQAEIQAKLVLVMDAVIASRVTKQSIYTAATRKSHPITLKDFVEIPNMVAQEAELFQLLYRSKLQGARMEMAMTEKVKMLTREEINLVRDFVKSVFHRSDLTSGRLLQKSNLLNFLCQQGYKALTIESIILSG</sequence>
<dbReference type="Proteomes" id="UP000276215">
    <property type="component" value="Unassembled WGS sequence"/>
</dbReference>
<evidence type="ECO:0000313" key="1">
    <source>
        <dbReference type="EMBL" id="RPB02084.1"/>
    </source>
</evidence>
<gene>
    <name evidence="1" type="ORF">L873DRAFT_1841960</name>
</gene>
<accession>A0A3N4JUR0</accession>
<proteinExistence type="predicted"/>
<evidence type="ECO:0000313" key="2">
    <source>
        <dbReference type="Proteomes" id="UP000276215"/>
    </source>
</evidence>
<organism evidence="1 2">
    <name type="scientific">Choiromyces venosus 120613-1</name>
    <dbReference type="NCBI Taxonomy" id="1336337"/>
    <lineage>
        <taxon>Eukaryota</taxon>
        <taxon>Fungi</taxon>
        <taxon>Dikarya</taxon>
        <taxon>Ascomycota</taxon>
        <taxon>Pezizomycotina</taxon>
        <taxon>Pezizomycetes</taxon>
        <taxon>Pezizales</taxon>
        <taxon>Tuberaceae</taxon>
        <taxon>Choiromyces</taxon>
    </lineage>
</organism>
<dbReference type="AlphaFoldDB" id="A0A3N4JUR0"/>
<dbReference type="EMBL" id="ML120369">
    <property type="protein sequence ID" value="RPB02084.1"/>
    <property type="molecule type" value="Genomic_DNA"/>
</dbReference>
<protein>
    <submittedName>
        <fullName evidence="1">Uncharacterized protein</fullName>
    </submittedName>
</protein>
<name>A0A3N4JUR0_9PEZI</name>
<keyword evidence="2" id="KW-1185">Reference proteome</keyword>